<feature type="region of interest" description="Disordered" evidence="1">
    <location>
        <begin position="31"/>
        <end position="67"/>
    </location>
</feature>
<reference evidence="3" key="2">
    <citation type="submission" date="2018-08" db="UniProtKB">
        <authorList>
            <consortium name="EnsemblPlants"/>
        </authorList>
    </citation>
    <scope>IDENTIFICATION</scope>
    <source>
        <strain evidence="3">Yugu1</strain>
    </source>
</reference>
<dbReference type="AlphaFoldDB" id="K3Y1C1"/>
<keyword evidence="4" id="KW-1185">Reference proteome</keyword>
<reference evidence="4" key="1">
    <citation type="journal article" date="2012" name="Nat. Biotechnol.">
        <title>Reference genome sequence of the model plant Setaria.</title>
        <authorList>
            <person name="Bennetzen J.L."/>
            <person name="Schmutz J."/>
            <person name="Wang H."/>
            <person name="Percifield R."/>
            <person name="Hawkins J."/>
            <person name="Pontaroli A.C."/>
            <person name="Estep M."/>
            <person name="Feng L."/>
            <person name="Vaughn J.N."/>
            <person name="Grimwood J."/>
            <person name="Jenkins J."/>
            <person name="Barry K."/>
            <person name="Lindquist E."/>
            <person name="Hellsten U."/>
            <person name="Deshpande S."/>
            <person name="Wang X."/>
            <person name="Wu X."/>
            <person name="Mitros T."/>
            <person name="Triplett J."/>
            <person name="Yang X."/>
            <person name="Ye C.Y."/>
            <person name="Mauro-Herrera M."/>
            <person name="Wang L."/>
            <person name="Li P."/>
            <person name="Sharma M."/>
            <person name="Sharma R."/>
            <person name="Ronald P.C."/>
            <person name="Panaud O."/>
            <person name="Kellogg E.A."/>
            <person name="Brutnell T.P."/>
            <person name="Doust A.N."/>
            <person name="Tuskan G.A."/>
            <person name="Rokhsar D."/>
            <person name="Devos K.M."/>
        </authorList>
    </citation>
    <scope>NUCLEOTIDE SEQUENCE [LARGE SCALE GENOMIC DNA]</scope>
    <source>
        <strain evidence="4">cv. Yugu1</strain>
    </source>
</reference>
<evidence type="ECO:0000256" key="2">
    <source>
        <dbReference type="SAM" id="SignalP"/>
    </source>
</evidence>
<dbReference type="OMA" id="HDHGHRV"/>
<keyword evidence="2" id="KW-0732">Signal</keyword>
<dbReference type="FunCoup" id="K3Y1C1">
    <property type="interactions" value="221"/>
</dbReference>
<feature type="compositionally biased region" description="Basic and acidic residues" evidence="1">
    <location>
        <begin position="113"/>
        <end position="125"/>
    </location>
</feature>
<feature type="region of interest" description="Disordered" evidence="1">
    <location>
        <begin position="87"/>
        <end position="138"/>
    </location>
</feature>
<dbReference type="PANTHER" id="PTHR36705:SF14">
    <property type="entry name" value="CLE FAMILY OSCLE603 PROTEIN"/>
    <property type="match status" value="1"/>
</dbReference>
<dbReference type="Gramene" id="KQL11807">
    <property type="protein sequence ID" value="KQL11807"/>
    <property type="gene ID" value="SETIT_007985mg"/>
</dbReference>
<dbReference type="EMBL" id="AGNK02002651">
    <property type="status" value="NOT_ANNOTATED_CDS"/>
    <property type="molecule type" value="Genomic_DNA"/>
</dbReference>
<dbReference type="PANTHER" id="PTHR36705">
    <property type="entry name" value="CLAVATA3/ESR (CLE)-RELATED PROTEIN 20"/>
    <property type="match status" value="1"/>
</dbReference>
<dbReference type="EnsemblPlants" id="KQL11807">
    <property type="protein sequence ID" value="KQL11807"/>
    <property type="gene ID" value="SETIT_007985mg"/>
</dbReference>
<evidence type="ECO:0000313" key="3">
    <source>
        <dbReference type="EnsemblPlants" id="KQL11807"/>
    </source>
</evidence>
<dbReference type="Proteomes" id="UP000004995">
    <property type="component" value="Unassembled WGS sequence"/>
</dbReference>
<accession>K3Y1C1</accession>
<protein>
    <submittedName>
        <fullName evidence="3">Uncharacterized protein</fullName>
    </submittedName>
</protein>
<evidence type="ECO:0000313" key="4">
    <source>
        <dbReference type="Proteomes" id="UP000004995"/>
    </source>
</evidence>
<proteinExistence type="predicted"/>
<feature type="signal peptide" evidence="2">
    <location>
        <begin position="1"/>
        <end position="29"/>
    </location>
</feature>
<dbReference type="InParanoid" id="K3Y1C1"/>
<feature type="compositionally biased region" description="Low complexity" evidence="1">
    <location>
        <begin position="96"/>
        <end position="106"/>
    </location>
</feature>
<evidence type="ECO:0000256" key="1">
    <source>
        <dbReference type="SAM" id="MobiDB-lite"/>
    </source>
</evidence>
<dbReference type="HOGENOM" id="CLU_135883_0_0_1"/>
<feature type="chain" id="PRO_5010126308" evidence="2">
    <location>
        <begin position="30"/>
        <end position="167"/>
    </location>
</feature>
<organism evidence="3 4">
    <name type="scientific">Setaria italica</name>
    <name type="common">Foxtail millet</name>
    <name type="synonym">Panicum italicum</name>
    <dbReference type="NCBI Taxonomy" id="4555"/>
    <lineage>
        <taxon>Eukaryota</taxon>
        <taxon>Viridiplantae</taxon>
        <taxon>Streptophyta</taxon>
        <taxon>Embryophyta</taxon>
        <taxon>Tracheophyta</taxon>
        <taxon>Spermatophyta</taxon>
        <taxon>Magnoliopsida</taxon>
        <taxon>Liliopsida</taxon>
        <taxon>Poales</taxon>
        <taxon>Poaceae</taxon>
        <taxon>PACMAD clade</taxon>
        <taxon>Panicoideae</taxon>
        <taxon>Panicodae</taxon>
        <taxon>Paniceae</taxon>
        <taxon>Cenchrinae</taxon>
        <taxon>Setaria</taxon>
    </lineage>
</organism>
<name>K3Y1C1_SETIT</name>
<sequence length="167" mass="17261">MRRRRWARAAGAVCLAVVVVLQLVAAGEGRRPLLPPERARGHAHAHSGKGLPPPTGSTSSSLPVHHDVATAGASVSFNAAGARCKSNGRKAGGAAGIPAAAGGAACAEDDDDDKRRIPTGRKESVPNKSQSKSNRKTRIAGLSSLPAFLRGVFVPILEMEDSSVHHI</sequence>